<dbReference type="Gene3D" id="2.160.10.10">
    <property type="entry name" value="Hexapeptide repeat proteins"/>
    <property type="match status" value="2"/>
</dbReference>
<dbReference type="InterPro" id="IPR006162">
    <property type="entry name" value="Ppantetheine_attach_site"/>
</dbReference>
<dbReference type="PROSITE" id="PS00455">
    <property type="entry name" value="AMP_BINDING"/>
    <property type="match status" value="1"/>
</dbReference>
<keyword evidence="2" id="KW-0597">Phosphoprotein</keyword>
<evidence type="ECO:0000256" key="2">
    <source>
        <dbReference type="ARBA" id="ARBA00022553"/>
    </source>
</evidence>
<dbReference type="InterPro" id="IPR042099">
    <property type="entry name" value="ANL_N_sf"/>
</dbReference>
<dbReference type="InterPro" id="IPR045851">
    <property type="entry name" value="AMP-bd_C_sf"/>
</dbReference>
<dbReference type="SUPFAM" id="SSF56801">
    <property type="entry name" value="Acetyl-CoA synthetase-like"/>
    <property type="match status" value="1"/>
</dbReference>
<feature type="transmembrane region" description="Helical" evidence="4">
    <location>
        <begin position="844"/>
        <end position="866"/>
    </location>
</feature>
<feature type="domain" description="Carrier" evidence="5">
    <location>
        <begin position="515"/>
        <end position="589"/>
    </location>
</feature>
<reference evidence="6 7" key="1">
    <citation type="journal article" date="2016" name="Sci. Rep.">
        <title>Insights into Adaptations to a Near-Obligate Nematode Endoparasitic Lifestyle from the Finished Genome of Drechmeria coniospora.</title>
        <authorList>
            <person name="Zhang L."/>
            <person name="Zhou Z."/>
            <person name="Guo Q."/>
            <person name="Fokkens L."/>
            <person name="Miskei M."/>
            <person name="Pocsi I."/>
            <person name="Zhang W."/>
            <person name="Chen M."/>
            <person name="Wang L."/>
            <person name="Sun Y."/>
            <person name="Donzelli B.G."/>
            <person name="Gibson D.M."/>
            <person name="Nelson D.R."/>
            <person name="Luo J.G."/>
            <person name="Rep M."/>
            <person name="Liu H."/>
            <person name="Yang S."/>
            <person name="Wang J."/>
            <person name="Krasnoff S.B."/>
            <person name="Xu Y."/>
            <person name="Molnar I."/>
            <person name="Lin M."/>
        </authorList>
    </citation>
    <scope>NUCLEOTIDE SEQUENCE [LARGE SCALE GENOMIC DNA]</scope>
    <source>
        <strain evidence="6 7">ARSEF 6962</strain>
    </source>
</reference>
<dbReference type="GO" id="GO:0043041">
    <property type="term" value="P:amino acid activation for nonribosomal peptide biosynthetic process"/>
    <property type="evidence" value="ECO:0007669"/>
    <property type="project" value="TreeGrafter"/>
</dbReference>
<dbReference type="PANTHER" id="PTHR45527:SF1">
    <property type="entry name" value="FATTY ACID SYNTHASE"/>
    <property type="match status" value="1"/>
</dbReference>
<dbReference type="InterPro" id="IPR020845">
    <property type="entry name" value="AMP-binding_CS"/>
</dbReference>
<evidence type="ECO:0000256" key="3">
    <source>
        <dbReference type="ARBA" id="ARBA00022598"/>
    </source>
</evidence>
<keyword evidence="1" id="KW-0596">Phosphopantetheine</keyword>
<dbReference type="Gene3D" id="1.10.1200.10">
    <property type="entry name" value="ACP-like"/>
    <property type="match status" value="1"/>
</dbReference>
<dbReference type="SUPFAM" id="SSF51161">
    <property type="entry name" value="Trimeric LpxA-like enzymes"/>
    <property type="match status" value="3"/>
</dbReference>
<dbReference type="GO" id="GO:0044550">
    <property type="term" value="P:secondary metabolite biosynthetic process"/>
    <property type="evidence" value="ECO:0007669"/>
    <property type="project" value="TreeGrafter"/>
</dbReference>
<protein>
    <recommendedName>
        <fullName evidence="5">Carrier domain-containing protein</fullName>
    </recommendedName>
</protein>
<evidence type="ECO:0000313" key="7">
    <source>
        <dbReference type="Proteomes" id="UP000076580"/>
    </source>
</evidence>
<dbReference type="GO" id="GO:0005737">
    <property type="term" value="C:cytoplasm"/>
    <property type="evidence" value="ECO:0007669"/>
    <property type="project" value="TreeGrafter"/>
</dbReference>
<evidence type="ECO:0000256" key="4">
    <source>
        <dbReference type="SAM" id="Phobius"/>
    </source>
</evidence>
<feature type="transmembrane region" description="Helical" evidence="4">
    <location>
        <begin position="1111"/>
        <end position="1140"/>
    </location>
</feature>
<keyword evidence="3" id="KW-0436">Ligase</keyword>
<dbReference type="SMART" id="SM00823">
    <property type="entry name" value="PKS_PP"/>
    <property type="match status" value="1"/>
</dbReference>
<evidence type="ECO:0000256" key="1">
    <source>
        <dbReference type="ARBA" id="ARBA00022450"/>
    </source>
</evidence>
<dbReference type="PROSITE" id="PS50075">
    <property type="entry name" value="CARRIER"/>
    <property type="match status" value="1"/>
</dbReference>
<gene>
    <name evidence="6" type="ORF">DCS_03286</name>
</gene>
<evidence type="ECO:0000313" key="6">
    <source>
        <dbReference type="EMBL" id="KYK62139.1"/>
    </source>
</evidence>
<keyword evidence="7" id="KW-1185">Reference proteome</keyword>
<dbReference type="CDD" id="cd05930">
    <property type="entry name" value="A_NRPS"/>
    <property type="match status" value="1"/>
</dbReference>
<dbReference type="InterPro" id="IPR012728">
    <property type="entry name" value="Pls/PosA_C"/>
</dbReference>
<keyword evidence="4" id="KW-1133">Transmembrane helix</keyword>
<dbReference type="Gene3D" id="3.40.50.12780">
    <property type="entry name" value="N-terminal domain of ligase-like"/>
    <property type="match status" value="1"/>
</dbReference>
<dbReference type="InterPro" id="IPR009081">
    <property type="entry name" value="PP-bd_ACP"/>
</dbReference>
<feature type="transmembrane region" description="Helical" evidence="4">
    <location>
        <begin position="1085"/>
        <end position="1105"/>
    </location>
</feature>
<dbReference type="PROSITE" id="PS00012">
    <property type="entry name" value="PHOSPHOPANTETHEINE"/>
    <property type="match status" value="1"/>
</dbReference>
<accession>A0A151GYE6</accession>
<name>A0A151GYE6_DRECN</name>
<dbReference type="Pfam" id="PF00501">
    <property type="entry name" value="AMP-binding"/>
    <property type="match status" value="1"/>
</dbReference>
<evidence type="ECO:0000259" key="5">
    <source>
        <dbReference type="PROSITE" id="PS50075"/>
    </source>
</evidence>
<keyword evidence="4" id="KW-0472">Membrane</keyword>
<dbReference type="SUPFAM" id="SSF47336">
    <property type="entry name" value="ACP-like"/>
    <property type="match status" value="1"/>
</dbReference>
<dbReference type="Pfam" id="PF00550">
    <property type="entry name" value="PP-binding"/>
    <property type="match status" value="1"/>
</dbReference>
<dbReference type="PANTHER" id="PTHR45527">
    <property type="entry name" value="NONRIBOSOMAL PEPTIDE SYNTHETASE"/>
    <property type="match status" value="1"/>
</dbReference>
<dbReference type="RefSeq" id="XP_040661491.1">
    <property type="nucleotide sequence ID" value="XM_040800608.1"/>
</dbReference>
<dbReference type="InterPro" id="IPR000873">
    <property type="entry name" value="AMP-dep_synth/lig_dom"/>
</dbReference>
<keyword evidence="4" id="KW-0812">Transmembrane</keyword>
<organism evidence="6 7">
    <name type="scientific">Drechmeria coniospora</name>
    <name type="common">Nematophagous fungus</name>
    <name type="synonym">Meria coniospora</name>
    <dbReference type="NCBI Taxonomy" id="98403"/>
    <lineage>
        <taxon>Eukaryota</taxon>
        <taxon>Fungi</taxon>
        <taxon>Dikarya</taxon>
        <taxon>Ascomycota</taxon>
        <taxon>Pezizomycotina</taxon>
        <taxon>Sordariomycetes</taxon>
        <taxon>Hypocreomycetidae</taxon>
        <taxon>Hypocreales</taxon>
        <taxon>Ophiocordycipitaceae</taxon>
        <taxon>Drechmeria</taxon>
    </lineage>
</organism>
<dbReference type="OrthoDB" id="416786at2759"/>
<dbReference type="Proteomes" id="UP000076580">
    <property type="component" value="Chromosome 01"/>
</dbReference>
<dbReference type="GO" id="GO:0031177">
    <property type="term" value="F:phosphopantetheine binding"/>
    <property type="evidence" value="ECO:0007669"/>
    <property type="project" value="InterPro"/>
</dbReference>
<dbReference type="EMBL" id="LAYC01000001">
    <property type="protein sequence ID" value="KYK62139.1"/>
    <property type="molecule type" value="Genomic_DNA"/>
</dbReference>
<feature type="transmembrane region" description="Helical" evidence="4">
    <location>
        <begin position="886"/>
        <end position="905"/>
    </location>
</feature>
<dbReference type="InterPro" id="IPR020806">
    <property type="entry name" value="PKS_PP-bd"/>
</dbReference>
<dbReference type="STRING" id="98403.A0A151GYE6"/>
<proteinExistence type="predicted"/>
<dbReference type="InterPro" id="IPR036736">
    <property type="entry name" value="ACP-like_sf"/>
</dbReference>
<comment type="caution">
    <text evidence="6">The sequence shown here is derived from an EMBL/GenBank/DDBJ whole genome shotgun (WGS) entry which is preliminary data.</text>
</comment>
<dbReference type="GO" id="GO:0016874">
    <property type="term" value="F:ligase activity"/>
    <property type="evidence" value="ECO:0007669"/>
    <property type="project" value="UniProtKB-KW"/>
</dbReference>
<dbReference type="NCBIfam" id="TIGR02353">
    <property type="entry name" value="NRPS_term_dom"/>
    <property type="match status" value="1"/>
</dbReference>
<sequence length="1328" mass="142542">MSQETLTQVPSPVLGGDLAIYPFQQPAESRTLVDILDASTSAHPDALAIDNGTSSLTYAELAKRIAARVEQLRAVGVGVGDRVGIRVTSGTLDLYVGILAIITAGAAYVPVDVDDPDERAEIVWTEASVCTVLTDNATLTKHGVPVGGPQSRPGLENDAWIIFTSGSTGKPKGVAVSHRSAAAFVDAETELFMPQDRRLGPGDRVLAGLSVAFDASCEEMWLAWRHGACLVPAPRSLVKAGADLGTFLTAQRISAVSTVPTLAALWPTETLRGVRLLILGGEACSPELAGRLAKTVEFVWNTYGPTEATVVTCAAPLVAGEPLVRIGLPLVGWKMAVVGSDDRPVRWGEEGELVIGGVGMARYLDLEKDKVKFAPASVFDGERAYRSGDLVRAEREGLVFIGRNDEQIKLGGRRIELGEIDAALMTLPGVGAAASAIRRSELGMQVLVGYVVRDKGHKVDVAADRELLKHVLPAGLVPMLVAVDDLPVRTSGKVDRKALPWPPPSLPAKDADGRSAFVGTMAWLAERWGRVLGVGPDSPKAHFFDLGGSSLGAAQLVSQLRERVPTLSVADVYENPALEAMATRIDDLSGIKHSERLVKPTPRWVVLVQLFILFFELSFQGLRWLTAVGLTKKFFTLRLGANSWAGQFTGDMPWWLLAVGSAVFLSFPGRLLTTALAARLLTIGITPGSYPRGGWLHIRLWAAERFAGLGNIGSIGGTQWCRRYARMLGCQVGKDAQLHGLPPTTGLASFGAGCAIEPEVDTAGWWLDGDILHVGSITIGEGARVGSRSTLMPNTVLEAYADVPPGTCVQGTVKGPDHVPSPNEKMAATRGQTFWSGFRYTTTLLVMDFFPLFMIAPTLLLTPLLVRDYADFNTVCLALVELTLPGTAIGIILYCAFVISLTRLLSLAMKPGVYSWHSTTAWAAWWTHGLMITARTTLFPIYASLLTPIWLKMLGARIGRNVEASTIVSVPSLLEVDDGAFLADDVLLSPFELGHGQIRLGPSTVGFKTFVGNSAIVEPDIRVPDGVLIGVLGTAPKDVKPGSSWLGRPPMSLPRRVDSPVDEALTFKPPRRLVLARALVESCRLIPLLISGMILTLSGLTMLWFLNTFGIGWSVLAGSGMVIGAGLVASAITTLAKWLLTPVIKPGKQRPLWSSFVWRNELADTFVQCLGVPWFAQACYGTPMLSMWMRTLGAKIGRGVWLESHLLPEAELIQIDAGASVNRGCVLQTHLFHDRLMRLDTVHLEAGATLGPRAITLPGTTIGAGATVAPSSLVMRGEHIPAGTRWRGNPVRPWVEEEAVDTLVDSSDWRSDVTRTSTQRDAFNASIV</sequence>
<dbReference type="GeneID" id="63715929"/>
<dbReference type="Gene3D" id="3.30.300.30">
    <property type="match status" value="1"/>
</dbReference>
<dbReference type="InParanoid" id="A0A151GYE6"/>
<dbReference type="InterPro" id="IPR011004">
    <property type="entry name" value="Trimer_LpxA-like_sf"/>
</dbReference>